<dbReference type="InterPro" id="IPR043502">
    <property type="entry name" value="DNA/RNA_pol_sf"/>
</dbReference>
<dbReference type="Gene3D" id="3.30.420.10">
    <property type="entry name" value="Ribonuclease H-like superfamily/Ribonuclease H"/>
    <property type="match status" value="1"/>
</dbReference>
<organism evidence="4 5">
    <name type="scientific">Euphydryas editha</name>
    <name type="common">Edith's checkerspot</name>
    <dbReference type="NCBI Taxonomy" id="104508"/>
    <lineage>
        <taxon>Eukaryota</taxon>
        <taxon>Metazoa</taxon>
        <taxon>Ecdysozoa</taxon>
        <taxon>Arthropoda</taxon>
        <taxon>Hexapoda</taxon>
        <taxon>Insecta</taxon>
        <taxon>Pterygota</taxon>
        <taxon>Neoptera</taxon>
        <taxon>Endopterygota</taxon>
        <taxon>Lepidoptera</taxon>
        <taxon>Glossata</taxon>
        <taxon>Ditrysia</taxon>
        <taxon>Papilionoidea</taxon>
        <taxon>Nymphalidae</taxon>
        <taxon>Nymphalinae</taxon>
        <taxon>Euphydryas</taxon>
    </lineage>
</organism>
<feature type="domain" description="Integrase catalytic" evidence="3">
    <location>
        <begin position="1429"/>
        <end position="1622"/>
    </location>
</feature>
<evidence type="ECO:0000256" key="1">
    <source>
        <dbReference type="ARBA" id="ARBA00022801"/>
    </source>
</evidence>
<dbReference type="GO" id="GO:0042575">
    <property type="term" value="C:DNA polymerase complex"/>
    <property type="evidence" value="ECO:0007669"/>
    <property type="project" value="UniProtKB-ARBA"/>
</dbReference>
<dbReference type="PANTHER" id="PTHR47331:SF1">
    <property type="entry name" value="GAG-LIKE PROTEIN"/>
    <property type="match status" value="1"/>
</dbReference>
<dbReference type="InterPro" id="IPR041588">
    <property type="entry name" value="Integrase_H2C2"/>
</dbReference>
<dbReference type="SUPFAM" id="SSF53098">
    <property type="entry name" value="Ribonuclease H-like"/>
    <property type="match status" value="1"/>
</dbReference>
<gene>
    <name evidence="4" type="ORF">EEDITHA_LOCUS17193</name>
</gene>
<proteinExistence type="predicted"/>
<dbReference type="Proteomes" id="UP001153954">
    <property type="component" value="Unassembled WGS sequence"/>
</dbReference>
<dbReference type="InterPro" id="IPR008042">
    <property type="entry name" value="Retrotrans_Pao"/>
</dbReference>
<dbReference type="Pfam" id="PF17921">
    <property type="entry name" value="Integrase_H2C2"/>
    <property type="match status" value="1"/>
</dbReference>
<dbReference type="EMBL" id="CAKOGL010000025">
    <property type="protein sequence ID" value="CAH2102587.1"/>
    <property type="molecule type" value="Genomic_DNA"/>
</dbReference>
<dbReference type="GO" id="GO:0006508">
    <property type="term" value="P:proteolysis"/>
    <property type="evidence" value="ECO:0007669"/>
    <property type="project" value="InterPro"/>
</dbReference>
<dbReference type="InterPro" id="IPR043128">
    <property type="entry name" value="Rev_trsase/Diguanyl_cyclase"/>
</dbReference>
<dbReference type="InterPro" id="IPR021109">
    <property type="entry name" value="Peptidase_aspartic_dom_sf"/>
</dbReference>
<dbReference type="InterPro" id="IPR012337">
    <property type="entry name" value="RNaseH-like_sf"/>
</dbReference>
<comment type="caution">
    <text evidence="4">The sequence shown here is derived from an EMBL/GenBank/DDBJ whole genome shotgun (WGS) entry which is preliminary data.</text>
</comment>
<reference evidence="4" key="1">
    <citation type="submission" date="2022-03" db="EMBL/GenBank/DDBJ databases">
        <authorList>
            <person name="Tunstrom K."/>
        </authorList>
    </citation>
    <scope>NUCLEOTIDE SEQUENCE</scope>
</reference>
<dbReference type="InterPro" id="IPR036397">
    <property type="entry name" value="RNaseH_sf"/>
</dbReference>
<protein>
    <recommendedName>
        <fullName evidence="6">Endonuclease</fullName>
    </recommendedName>
</protein>
<dbReference type="GO" id="GO:0015074">
    <property type="term" value="P:DNA integration"/>
    <property type="evidence" value="ECO:0007669"/>
    <property type="project" value="InterPro"/>
</dbReference>
<dbReference type="Pfam" id="PF05380">
    <property type="entry name" value="Peptidase_A17"/>
    <property type="match status" value="1"/>
</dbReference>
<dbReference type="PANTHER" id="PTHR47331">
    <property type="entry name" value="PHD-TYPE DOMAIN-CONTAINING PROTEIN"/>
    <property type="match status" value="1"/>
</dbReference>
<dbReference type="Gene3D" id="2.40.70.10">
    <property type="entry name" value="Acid Proteases"/>
    <property type="match status" value="1"/>
</dbReference>
<dbReference type="Pfam" id="PF03564">
    <property type="entry name" value="DUF1759"/>
    <property type="match status" value="1"/>
</dbReference>
<dbReference type="Pfam" id="PF13650">
    <property type="entry name" value="Asp_protease_2"/>
    <property type="match status" value="1"/>
</dbReference>
<feature type="domain" description="Peptidase A2" evidence="2">
    <location>
        <begin position="458"/>
        <end position="495"/>
    </location>
</feature>
<dbReference type="Gene3D" id="3.10.10.10">
    <property type="entry name" value="HIV Type 1 Reverse Transcriptase, subunit A, domain 1"/>
    <property type="match status" value="1"/>
</dbReference>
<evidence type="ECO:0000259" key="2">
    <source>
        <dbReference type="PROSITE" id="PS50175"/>
    </source>
</evidence>
<dbReference type="InterPro" id="IPR000477">
    <property type="entry name" value="RT_dom"/>
</dbReference>
<accession>A0AAU9UX16</accession>
<dbReference type="PROSITE" id="PS50994">
    <property type="entry name" value="INTEGRASE"/>
    <property type="match status" value="1"/>
</dbReference>
<dbReference type="GO" id="GO:0003676">
    <property type="term" value="F:nucleic acid binding"/>
    <property type="evidence" value="ECO:0007669"/>
    <property type="project" value="InterPro"/>
</dbReference>
<dbReference type="GO" id="GO:0004190">
    <property type="term" value="F:aspartic-type endopeptidase activity"/>
    <property type="evidence" value="ECO:0007669"/>
    <property type="project" value="InterPro"/>
</dbReference>
<dbReference type="InterPro" id="IPR001584">
    <property type="entry name" value="Integrase_cat-core"/>
</dbReference>
<sequence length="1737" mass="199476">METFNKLQENNKELISKSKINFRKSPKDRISVSYVETRLEALENQWQSFCDIHRQIITEISKKELETSSYYTNSIYDQTENVYFDYKTELKDVLNKLKTNVKSVAETSNIENTSNCFVKLPEINIPKFSGKYSEWTSFKDLFTSLIHNNIKLDNVQKLHYLKGHLTGEAEQLLRHVPITEKNYSVCWTQLTNRYDNKKYLSNNILKRFMSQKYLQYESSNAIKELLDNMNECLSALQNIGVDVSNWDIIVIYILIQKLDPESRKQWELKSNETEGLPSLSAFREFLEHKFRSLEFLDTKNIISKPHNARKAINVAQVESSNNANFNNTNLNCQFCKANHKLINCKDFAKGDYEARHSFIQTSRLCFNCFSPNHSVYSCRQTNRCRVCKRKHHSLLHPPNVVQSMESAESKDRGVVISSATTSQGVTKLDTCYSNSYSQVLLATAIVEVESRTGIGLVFRCLLDQGSQASLITESAVQALGLKKIPNKVHISGIGGRNETLDSMSVVEIKLKSIHNPQFTLVVKAHVLSKLTSFLPSRKLDVQLWPELTRLKLADPKFDVPNKIDLLLGAEVYGQILVEGLIKGPPGCPVAQNTQLGWILSGQIHSGQGQSAESCHGNTIVVSMHTQCRDNDLLRKFWELEDVSFKKKMLTEDEQKCEEIFYNTVTRDDSGRYIVKLPFRDVNPICKKGNFKEIATKRLYQLEKRLSKNTKFKEQYAQVINEYLHLNHMELVPKEQRDKSDVVYLPHHAVVRNDKITSKVRVVFDASCFGTNGVSLNNDLLVGPALQKTLREIVMRWRKHRICLVADIVKMYRQVKVKLEDADEFQRILWRDESGTIQHYRMLRVTFGIASAPYLAVKVLQQVACDEGVNYPAAVEKIINDFYMDDLMTGCQTVEECLEIKNEISNILGKGGFQLQRWASNNKEFMEKIGKGRGEKESRLKIGEGKETEAIQKVLGLTWNSSTDEIEYSVRLPQLEFPVTKRKVISDISRLFDPLGWIAPTIITSKIFIQKLWISGIDWDHELPPHLLQEWLTYRSDLEKINHFRIPRWIHTNADDKEVELHGFCDASNQAYAAVVYTRIIDKNNEVHVNLITSKTKVSPIKQVSIPRLELCGAQLLAKLILEVSEILDVPKEKIHAWTDSSVVLAWLSSHPSKWKTFVANRTSEILTILDRSQWEHVKSKDNPADYASRGVKDYENLSLWRYGPSWLSEFTINYSPQEEGQDTKLEERDKRLCHTVDSIELQEELFTRFSTLRKLIRSVAYLIRYFKWLHSSRKIVFPTYLTNLELSKALEKCIMYFQKKFFACDIESIIKFRSVTKKSKLVSLNPFIDGNGLLRVGGRLQNAELSDDMKHPILIPRNSHLAQLIIADAHEKTLHGGPQLMLSFIRTKYWIVDARNLVKLYVRKCVTCIRHAPPSNQPIMGQLPASRVTVDRPFRQTGVDYAGPIAIRTTKGRGYRSTKGYICLFICMATKAIHLEAVSDMTSEGFIAAFKRMVARRGHVSDLWSDNGSNFVGAEREIKNLLLIERSSVSMEIANWLSSNGTTWHRIPPYTPHFGGLWEAGIKSTKYHLKRAIGNSTLTFEEMSTVLSQVEACLNSRPLTTLSDDTQDPFPLTPGHFLVGEPLLLVPDANYEKSTITSLRRWQLVQRMTQYFWRRWSNEYLSQFLHRYRWNRHSPEPKIGDVALVKEENLPPARWLYGIIVDKHTGQDNVTRVVSLKCKGIVIKRPISKICILPVNN</sequence>
<keyword evidence="5" id="KW-1185">Reference proteome</keyword>
<dbReference type="InterPro" id="IPR005312">
    <property type="entry name" value="DUF1759"/>
</dbReference>
<keyword evidence="1" id="KW-0378">Hydrolase</keyword>
<dbReference type="Gene3D" id="1.10.340.70">
    <property type="match status" value="1"/>
</dbReference>
<evidence type="ECO:0000313" key="4">
    <source>
        <dbReference type="EMBL" id="CAH2102587.1"/>
    </source>
</evidence>
<name>A0AAU9UX16_EUPED</name>
<dbReference type="CDD" id="cd01644">
    <property type="entry name" value="RT_pepA17"/>
    <property type="match status" value="1"/>
</dbReference>
<dbReference type="InterPro" id="IPR001995">
    <property type="entry name" value="Peptidase_A2_cat"/>
</dbReference>
<dbReference type="GO" id="GO:0071897">
    <property type="term" value="P:DNA biosynthetic process"/>
    <property type="evidence" value="ECO:0007669"/>
    <property type="project" value="UniProtKB-ARBA"/>
</dbReference>
<evidence type="ECO:0000313" key="5">
    <source>
        <dbReference type="Proteomes" id="UP001153954"/>
    </source>
</evidence>
<dbReference type="Pfam" id="PF00078">
    <property type="entry name" value="RVT_1"/>
    <property type="match status" value="1"/>
</dbReference>
<evidence type="ECO:0008006" key="6">
    <source>
        <dbReference type="Google" id="ProtNLM"/>
    </source>
</evidence>
<dbReference type="InterPro" id="IPR040676">
    <property type="entry name" value="DUF5641"/>
</dbReference>
<evidence type="ECO:0000259" key="3">
    <source>
        <dbReference type="PROSITE" id="PS50994"/>
    </source>
</evidence>
<dbReference type="Gene3D" id="3.30.70.270">
    <property type="match status" value="1"/>
</dbReference>
<dbReference type="SUPFAM" id="SSF56672">
    <property type="entry name" value="DNA/RNA polymerases"/>
    <property type="match status" value="1"/>
</dbReference>
<dbReference type="Pfam" id="PF18701">
    <property type="entry name" value="DUF5641"/>
    <property type="match status" value="1"/>
</dbReference>
<dbReference type="PROSITE" id="PS50175">
    <property type="entry name" value="ASP_PROT_RETROV"/>
    <property type="match status" value="1"/>
</dbReference>